<sequence length="126" mass="13978">MTTSTLREDVLERRARVAALTRAGRTAREIAAVEGVTIRTVTRIRARAGESARGLLKPLTEDELRTARELLEDGCSYAEAARTVGRSPRSISYHFPGFGWPKGEGPRFAQQVRWAEERAARNGVLL</sequence>
<reference evidence="1" key="1">
    <citation type="submission" date="2020-07" db="EMBL/GenBank/DDBJ databases">
        <authorList>
            <person name="Pettersson B.M.F."/>
            <person name="Behra P.R.K."/>
            <person name="Ramesh M."/>
            <person name="Das S."/>
            <person name="Dasgupta S."/>
            <person name="Kirsebom L.A."/>
        </authorList>
    </citation>
    <scope>NUCLEOTIDE SEQUENCE</scope>
    <source>
        <strain evidence="1">DSM 44838</strain>
    </source>
</reference>
<name>A0A9X2Z7G4_9MYCO</name>
<dbReference type="AlphaFoldDB" id="A0A9X2Z7G4"/>
<keyword evidence="2" id="KW-1185">Reference proteome</keyword>
<protein>
    <submittedName>
        <fullName evidence="1">Helix-turn-helix domain-containing protein</fullName>
    </submittedName>
</protein>
<dbReference type="EMBL" id="JACKVK010000014">
    <property type="protein sequence ID" value="MCV7424383.1"/>
    <property type="molecule type" value="Genomic_DNA"/>
</dbReference>
<evidence type="ECO:0000313" key="2">
    <source>
        <dbReference type="Proteomes" id="UP001141629"/>
    </source>
</evidence>
<dbReference type="Pfam" id="PF13384">
    <property type="entry name" value="HTH_23"/>
    <property type="match status" value="1"/>
</dbReference>
<comment type="caution">
    <text evidence="1">The sequence shown here is derived from an EMBL/GenBank/DDBJ whole genome shotgun (WGS) entry which is preliminary data.</text>
</comment>
<dbReference type="Proteomes" id="UP001141629">
    <property type="component" value="Unassembled WGS sequence"/>
</dbReference>
<reference evidence="1" key="2">
    <citation type="journal article" date="2022" name="BMC Genomics">
        <title>Comparative genome analysis of mycobacteria focusing on tRNA and non-coding RNA.</title>
        <authorList>
            <person name="Behra P.R.K."/>
            <person name="Pettersson B.M.F."/>
            <person name="Ramesh M."/>
            <person name="Das S."/>
            <person name="Dasgupta S."/>
            <person name="Kirsebom L.A."/>
        </authorList>
    </citation>
    <scope>NUCLEOTIDE SEQUENCE</scope>
    <source>
        <strain evidence="1">DSM 44838</strain>
    </source>
</reference>
<evidence type="ECO:0000313" key="1">
    <source>
        <dbReference type="EMBL" id="MCV7424383.1"/>
    </source>
</evidence>
<dbReference type="RefSeq" id="WP_263999451.1">
    <property type="nucleotide sequence ID" value="NZ_JACKVK010000014.1"/>
</dbReference>
<organism evidence="1 2">
    <name type="scientific">Mycobacterium yunnanensis</name>
    <dbReference type="NCBI Taxonomy" id="368477"/>
    <lineage>
        <taxon>Bacteria</taxon>
        <taxon>Bacillati</taxon>
        <taxon>Actinomycetota</taxon>
        <taxon>Actinomycetes</taxon>
        <taxon>Mycobacteriales</taxon>
        <taxon>Mycobacteriaceae</taxon>
        <taxon>Mycobacterium</taxon>
    </lineage>
</organism>
<accession>A0A9X2Z7G4</accession>
<proteinExistence type="predicted"/>
<gene>
    <name evidence="1" type="ORF">H7K45_27940</name>
</gene>